<feature type="region of interest" description="Disordered" evidence="8">
    <location>
        <begin position="1"/>
        <end position="20"/>
    </location>
</feature>
<evidence type="ECO:0000256" key="7">
    <source>
        <dbReference type="RuleBase" id="RU364023"/>
    </source>
</evidence>
<dbReference type="EMBL" id="AZHD01000021">
    <property type="protein sequence ID" value="OAA55020.1"/>
    <property type="molecule type" value="Genomic_DNA"/>
</dbReference>
<dbReference type="InterPro" id="IPR050755">
    <property type="entry name" value="TRAFAC_YlqF/YawG_RiboMat"/>
</dbReference>
<feature type="compositionally biased region" description="Basic and acidic residues" evidence="8">
    <location>
        <begin position="1"/>
        <end position="17"/>
    </location>
</feature>
<proteinExistence type="inferred from homology"/>
<dbReference type="SUPFAM" id="SSF52540">
    <property type="entry name" value="P-loop containing nucleoside triphosphate hydrolases"/>
    <property type="match status" value="1"/>
</dbReference>
<keyword evidence="6 7" id="KW-0539">Nucleus</keyword>
<evidence type="ECO:0000256" key="6">
    <source>
        <dbReference type="ARBA" id="ARBA00023242"/>
    </source>
</evidence>
<keyword evidence="4 7" id="KW-0547">Nucleotide-binding</keyword>
<evidence type="ECO:0000256" key="8">
    <source>
        <dbReference type="SAM" id="MobiDB-lite"/>
    </source>
</evidence>
<comment type="caution">
    <text evidence="11">The sequence shown here is derived from an EMBL/GenBank/DDBJ whole genome shotgun (WGS) entry which is preliminary data.</text>
</comment>
<accession>A0A162MEC7</accession>
<dbReference type="PRINTS" id="PR00326">
    <property type="entry name" value="GTP1OBG"/>
</dbReference>
<gene>
    <name evidence="11" type="ORF">SPI_08524</name>
</gene>
<dbReference type="Gene3D" id="3.40.50.300">
    <property type="entry name" value="P-loop containing nucleotide triphosphate hydrolases"/>
    <property type="match status" value="1"/>
</dbReference>
<feature type="domain" description="G" evidence="9">
    <location>
        <begin position="342"/>
        <end position="432"/>
    </location>
</feature>
<reference evidence="11 12" key="1">
    <citation type="journal article" date="2016" name="Genome Biol. Evol.">
        <title>Divergent and convergent evolution of fungal pathogenicity.</title>
        <authorList>
            <person name="Shang Y."/>
            <person name="Xiao G."/>
            <person name="Zheng P."/>
            <person name="Cen K."/>
            <person name="Zhan S."/>
            <person name="Wang C."/>
        </authorList>
    </citation>
    <scope>NUCLEOTIDE SEQUENCE [LARGE SCALE GENOMIC DNA]</scope>
    <source>
        <strain evidence="11 12">RCEF 264</strain>
    </source>
</reference>
<organism evidence="11 12">
    <name type="scientific">Niveomyces insectorum RCEF 264</name>
    <dbReference type="NCBI Taxonomy" id="1081102"/>
    <lineage>
        <taxon>Eukaryota</taxon>
        <taxon>Fungi</taxon>
        <taxon>Dikarya</taxon>
        <taxon>Ascomycota</taxon>
        <taxon>Pezizomycotina</taxon>
        <taxon>Sordariomycetes</taxon>
        <taxon>Hypocreomycetidae</taxon>
        <taxon>Hypocreales</taxon>
        <taxon>Cordycipitaceae</taxon>
        <taxon>Niveomyces</taxon>
    </lineage>
</organism>
<dbReference type="PANTHER" id="PTHR11089:SF9">
    <property type="entry name" value="NUCLEOLAR GTP-BINDING PROTEIN 2"/>
    <property type="match status" value="1"/>
</dbReference>
<keyword evidence="5 7" id="KW-0342">GTP-binding</keyword>
<dbReference type="GO" id="GO:0005730">
    <property type="term" value="C:nucleolus"/>
    <property type="evidence" value="ECO:0007669"/>
    <property type="project" value="UniProtKB-SubCell"/>
</dbReference>
<dbReference type="GO" id="GO:0000055">
    <property type="term" value="P:ribosomal large subunit export from nucleus"/>
    <property type="evidence" value="ECO:0007669"/>
    <property type="project" value="EnsemblFungi"/>
</dbReference>
<evidence type="ECO:0000313" key="11">
    <source>
        <dbReference type="EMBL" id="OAA55020.1"/>
    </source>
</evidence>
<dbReference type="GO" id="GO:0030687">
    <property type="term" value="C:preribosome, large subunit precursor"/>
    <property type="evidence" value="ECO:0007669"/>
    <property type="project" value="EnsemblFungi"/>
</dbReference>
<evidence type="ECO:0000256" key="3">
    <source>
        <dbReference type="ARBA" id="ARBA00022127"/>
    </source>
</evidence>
<dbReference type="GO" id="GO:0070180">
    <property type="term" value="F:large ribosomal subunit rRNA binding"/>
    <property type="evidence" value="ECO:0007669"/>
    <property type="project" value="EnsemblFungi"/>
</dbReference>
<dbReference type="FunFam" id="3.40.50.300:FF:000559">
    <property type="entry name" value="Nuclear/nucleolar GTPase 2"/>
    <property type="match status" value="1"/>
</dbReference>
<dbReference type="InterPro" id="IPR012971">
    <property type="entry name" value="NOG2_N_dom"/>
</dbReference>
<feature type="compositionally biased region" description="Acidic residues" evidence="8">
    <location>
        <begin position="608"/>
        <end position="624"/>
    </location>
</feature>
<dbReference type="Pfam" id="PF01926">
    <property type="entry name" value="MMR_HSR1"/>
    <property type="match status" value="1"/>
</dbReference>
<feature type="compositionally biased region" description="Acidic residues" evidence="8">
    <location>
        <begin position="552"/>
        <end position="569"/>
    </location>
</feature>
<comment type="subcellular location">
    <subcellularLocation>
        <location evidence="2 7">Nucleus</location>
        <location evidence="2 7">Nucleolus</location>
    </subcellularLocation>
</comment>
<dbReference type="Pfam" id="PF08153">
    <property type="entry name" value="NGP1NT"/>
    <property type="match status" value="1"/>
</dbReference>
<dbReference type="GO" id="GO:0005525">
    <property type="term" value="F:GTP binding"/>
    <property type="evidence" value="ECO:0007669"/>
    <property type="project" value="UniProtKB-KW"/>
</dbReference>
<dbReference type="InterPro" id="IPR023179">
    <property type="entry name" value="GTP-bd_ortho_bundle_sf"/>
</dbReference>
<feature type="domain" description="Nucleolar GTP-binding protein 2 N-terminal" evidence="10">
    <location>
        <begin position="41"/>
        <end position="169"/>
    </location>
</feature>
<dbReference type="STRING" id="1081102.A0A162MEC7"/>
<dbReference type="AlphaFoldDB" id="A0A162MEC7"/>
<dbReference type="PANTHER" id="PTHR11089">
    <property type="entry name" value="GTP-BINDING PROTEIN-RELATED"/>
    <property type="match status" value="1"/>
</dbReference>
<dbReference type="InterPro" id="IPR024929">
    <property type="entry name" value="GNL2_CP_dom"/>
</dbReference>
<dbReference type="OrthoDB" id="444945at2759"/>
<protein>
    <recommendedName>
        <fullName evidence="3 7">Nucleolar GTP-binding protein 2</fullName>
    </recommendedName>
</protein>
<dbReference type="Proteomes" id="UP000076874">
    <property type="component" value="Unassembled WGS sequence"/>
</dbReference>
<dbReference type="GO" id="GO:0005654">
    <property type="term" value="C:nucleoplasm"/>
    <property type="evidence" value="ECO:0007669"/>
    <property type="project" value="EnsemblFungi"/>
</dbReference>
<evidence type="ECO:0000256" key="1">
    <source>
        <dbReference type="ARBA" id="ARBA00003892"/>
    </source>
</evidence>
<evidence type="ECO:0000256" key="4">
    <source>
        <dbReference type="ARBA" id="ARBA00022741"/>
    </source>
</evidence>
<evidence type="ECO:0000259" key="10">
    <source>
        <dbReference type="Pfam" id="PF08153"/>
    </source>
</evidence>
<dbReference type="InterPro" id="IPR027417">
    <property type="entry name" value="P-loop_NTPase"/>
</dbReference>
<evidence type="ECO:0000259" key="9">
    <source>
        <dbReference type="Pfam" id="PF01926"/>
    </source>
</evidence>
<feature type="region of interest" description="Disordered" evidence="8">
    <location>
        <begin position="490"/>
        <end position="660"/>
    </location>
</feature>
<dbReference type="GO" id="GO:2000200">
    <property type="term" value="P:regulation of ribosomal subunit export from nucleus"/>
    <property type="evidence" value="ECO:0007669"/>
    <property type="project" value="EnsemblFungi"/>
</dbReference>
<name>A0A162MEC7_9HYPO</name>
<comment type="similarity">
    <text evidence="7">Belongs to the TRAFAC class YlqF/YawG GTPase family. NOG2 subfamily.</text>
</comment>
<evidence type="ECO:0000256" key="5">
    <source>
        <dbReference type="ARBA" id="ARBA00023134"/>
    </source>
</evidence>
<dbReference type="InterPro" id="IPR006073">
    <property type="entry name" value="GTP-bd"/>
</dbReference>
<dbReference type="Gene3D" id="1.10.1580.10">
    <property type="match status" value="1"/>
</dbReference>
<feature type="compositionally biased region" description="Low complexity" evidence="8">
    <location>
        <begin position="527"/>
        <end position="539"/>
    </location>
</feature>
<comment type="function">
    <text evidence="1 7">GTPase that associates with pre-60S ribosomal subunits in the nucleolus and is required for their nuclear export and maturation.</text>
</comment>
<sequence>MGTGKKEASRRDREGKKIPGNIRVKGENFYRTAKQVKQLNVYKEGKPVRDAQGNITKAAAFQSRDVPTAVIEPNRKWFQNSRVISQESLTAFRTAMAEQAKDPNRFLLKSAKLPMSLIRDDGASSSAKAARPALVDSFSDVFGSKATRKRVTMKNFSTLDDLADSARKSISSFHDRRTSMLQNGLLGAGAGDGAEAAAGEVDAATGEVDDTDYVPPEVGHEDEEAPPPSALMEPVFSKGQSRRIWNELYRTIDSSDVIIHVLDARDPLGTTCRSIQDYLRKEAPHCDLIPSGVAARWVKTLQKTVPTCAFRASVTNPFGKGSLISLLRQFSSLHADRKQISVGLVGYPNVGKSSVLNTLLGKKSCTVAPIPGETKVWQFVRLMRRIYLIDCPGIVPPDSHATAEDILLRGAVRTEKVYNPAQYIAAVLRRTKKHHLARTYELKDWEDAVDFLEQLSRKRGRLLAGGEADIDGMARIVLNDFLRGKIPWFTAPPSMTPEEDKEANMNGRAGRLGEMPKKRKREDADSEPGTSMGPSSPGSAEEDDGEKGAAVADEDDPKQVEEDDDEDFDGFGSDSAPSYIEDSDDDSGGTDGNDVVDDMISLGSASDDGLEEGDEEEEDGGDVAEAEKAGKASRTKTLSRIDRDPPPKLRQKAKAKRQKR</sequence>
<dbReference type="CDD" id="cd01858">
    <property type="entry name" value="NGP_1"/>
    <property type="match status" value="1"/>
</dbReference>
<keyword evidence="12" id="KW-1185">Reference proteome</keyword>
<evidence type="ECO:0000313" key="12">
    <source>
        <dbReference type="Proteomes" id="UP000076874"/>
    </source>
</evidence>
<feature type="compositionally biased region" description="Basic residues" evidence="8">
    <location>
        <begin position="649"/>
        <end position="660"/>
    </location>
</feature>
<evidence type="ECO:0000256" key="2">
    <source>
        <dbReference type="ARBA" id="ARBA00004604"/>
    </source>
</evidence>